<dbReference type="PANTHER" id="PTHR37323">
    <property type="entry name" value="GCN5-RELATED N-ACETYLTRANSFERASE"/>
    <property type="match status" value="1"/>
</dbReference>
<dbReference type="GO" id="GO:0006629">
    <property type="term" value="P:lipid metabolic process"/>
    <property type="evidence" value="ECO:0007669"/>
    <property type="project" value="UniProtKB-KW"/>
</dbReference>
<keyword evidence="8" id="KW-1185">Reference proteome</keyword>
<accession>A0A1M4XQ09</accession>
<dbReference type="AlphaFoldDB" id="A0A1M4XQ09"/>
<dbReference type="Gene3D" id="3.40.630.30">
    <property type="match status" value="1"/>
</dbReference>
<dbReference type="PANTHER" id="PTHR37323:SF1">
    <property type="entry name" value="L-ORNITHINE N(ALPHA)-ACYLTRANSFERASE"/>
    <property type="match status" value="1"/>
</dbReference>
<evidence type="ECO:0000256" key="1">
    <source>
        <dbReference type="ARBA" id="ARBA00005189"/>
    </source>
</evidence>
<comment type="pathway">
    <text evidence="1">Lipid metabolism.</text>
</comment>
<dbReference type="GO" id="GO:0016746">
    <property type="term" value="F:acyltransferase activity"/>
    <property type="evidence" value="ECO:0007669"/>
    <property type="project" value="UniProtKB-KW"/>
</dbReference>
<dbReference type="OrthoDB" id="1113830at2"/>
<dbReference type="STRING" id="1121391.SAMN02745206_01083"/>
<evidence type="ECO:0000256" key="3">
    <source>
        <dbReference type="ARBA" id="ARBA00022679"/>
    </source>
</evidence>
<dbReference type="Proteomes" id="UP000184076">
    <property type="component" value="Unassembled WGS sequence"/>
</dbReference>
<dbReference type="Pfam" id="PF19576">
    <property type="entry name" value="Acyltransf_2"/>
    <property type="match status" value="1"/>
</dbReference>
<evidence type="ECO:0000259" key="6">
    <source>
        <dbReference type="SMART" id="SM00563"/>
    </source>
</evidence>
<dbReference type="InterPro" id="IPR002123">
    <property type="entry name" value="Plipid/glycerol_acylTrfase"/>
</dbReference>
<feature type="domain" description="Phospholipid/glycerol acyltransferase" evidence="6">
    <location>
        <begin position="78"/>
        <end position="201"/>
    </location>
</feature>
<dbReference type="CDD" id="cd07986">
    <property type="entry name" value="LPLAT_ACT14924-like"/>
    <property type="match status" value="1"/>
</dbReference>
<protein>
    <submittedName>
        <fullName evidence="7">Putative hemolysin</fullName>
    </submittedName>
</protein>
<keyword evidence="4" id="KW-0443">Lipid metabolism</keyword>
<dbReference type="InterPro" id="IPR016181">
    <property type="entry name" value="Acyl_CoA_acyltransferase"/>
</dbReference>
<evidence type="ECO:0000256" key="5">
    <source>
        <dbReference type="ARBA" id="ARBA00023315"/>
    </source>
</evidence>
<reference evidence="8" key="1">
    <citation type="submission" date="2016-11" db="EMBL/GenBank/DDBJ databases">
        <authorList>
            <person name="Varghese N."/>
            <person name="Submissions S."/>
        </authorList>
    </citation>
    <scope>NUCLEOTIDE SEQUENCE [LARGE SCALE GENOMIC DNA]</scope>
    <source>
        <strain evidence="8">DSM 9756</strain>
    </source>
</reference>
<dbReference type="SUPFAM" id="SSF69593">
    <property type="entry name" value="Glycerol-3-phosphate (1)-acyltransferase"/>
    <property type="match status" value="1"/>
</dbReference>
<dbReference type="InterPro" id="IPR045746">
    <property type="entry name" value="ACT14924-like_Acyltransf_dom"/>
</dbReference>
<dbReference type="Pfam" id="PF13444">
    <property type="entry name" value="Acetyltransf_5"/>
    <property type="match status" value="1"/>
</dbReference>
<evidence type="ECO:0000313" key="7">
    <source>
        <dbReference type="EMBL" id="SHE95535.1"/>
    </source>
</evidence>
<keyword evidence="3" id="KW-0808">Transferase</keyword>
<evidence type="ECO:0000313" key="8">
    <source>
        <dbReference type="Proteomes" id="UP000184076"/>
    </source>
</evidence>
<evidence type="ECO:0000256" key="2">
    <source>
        <dbReference type="ARBA" id="ARBA00022516"/>
    </source>
</evidence>
<dbReference type="SUPFAM" id="SSF55729">
    <property type="entry name" value="Acyl-CoA N-acyltransferases (Nat)"/>
    <property type="match status" value="1"/>
</dbReference>
<dbReference type="InterPro" id="IPR052351">
    <property type="entry name" value="Ornithine_N-alpha-AT"/>
</dbReference>
<evidence type="ECO:0000256" key="4">
    <source>
        <dbReference type="ARBA" id="ARBA00023098"/>
    </source>
</evidence>
<proteinExistence type="predicted"/>
<name>A0A1M4XQ09_9BACT</name>
<keyword evidence="5" id="KW-0012">Acyltransferase</keyword>
<organism evidence="7 8">
    <name type="scientific">Desulfacinum infernum DSM 9756</name>
    <dbReference type="NCBI Taxonomy" id="1121391"/>
    <lineage>
        <taxon>Bacteria</taxon>
        <taxon>Pseudomonadati</taxon>
        <taxon>Thermodesulfobacteriota</taxon>
        <taxon>Syntrophobacteria</taxon>
        <taxon>Syntrophobacterales</taxon>
        <taxon>Syntrophobacteraceae</taxon>
        <taxon>Desulfacinum</taxon>
    </lineage>
</organism>
<sequence>MKEKGPWLFVQGGTDPVRRLRLFKPLGKIAALDQLQEVYRSVATTADLEGFLDGSLRALQVRVRMRGMMDAVPREGAVIVAANHPFGGLEGLILARILLGIRPDVKILANWLLERIPEVRQLVIGVDPFGRKGSAERNVRPLRRCLKWLESGGALVVFPAGTVSHMHVRRRRIMDPPWKPAVARLAFRSRCPVVPVHFEGRNSLLFQLLGLVHPGLRTLLLPRELLNKNGTTVCVTVGKPVAFRDPPPPAEARHAAEYLRARTYALGLGGHPGGPPRTRKSFGTHVALSPPRPPGSPVAPAPPVELLERDVRRLPDADCLLQSGPYRVYCTAAERIPHVLREIGRLREIAFRNEGEGTGRSMDLDRFDLYYLHLFVWHEINREVVGAYRIGRADQILNQFGVSGLYTHTLFRYGRGIRRLLPASLELGRSFVRPEYQKAYAPLWLLWKGIGRYVARRRIYTNLIGPVSISDDYHVLSRHLIRSVLQAHYFSRELGRWVRPRRPPRLHPSPPWDTGLLCRGLRNVDLFSELVADLENRKRSLPVLLRHYLKVGATVLGFNEDPRFSNALDALVLVDLTRMDPKLLEKTMGREAAQSYLAFHSGNHRTLEAA</sequence>
<gene>
    <name evidence="7" type="ORF">SAMN02745206_01083</name>
</gene>
<dbReference type="SMART" id="SM00563">
    <property type="entry name" value="PlsC"/>
    <property type="match status" value="1"/>
</dbReference>
<dbReference type="EMBL" id="FQVB01000009">
    <property type="protein sequence ID" value="SHE95535.1"/>
    <property type="molecule type" value="Genomic_DNA"/>
</dbReference>
<dbReference type="RefSeq" id="WP_073037714.1">
    <property type="nucleotide sequence ID" value="NZ_FQVB01000009.1"/>
</dbReference>
<keyword evidence="2" id="KW-0444">Lipid biosynthesis</keyword>